<dbReference type="EMBL" id="JAFEKC020000014">
    <property type="protein sequence ID" value="KAK0511167.1"/>
    <property type="molecule type" value="Genomic_DNA"/>
</dbReference>
<reference evidence="1" key="1">
    <citation type="submission" date="2023-03" db="EMBL/GenBank/DDBJ databases">
        <title>Complete genome of Cladonia borealis.</title>
        <authorList>
            <person name="Park H."/>
        </authorList>
    </citation>
    <scope>NUCLEOTIDE SEQUENCE</scope>
    <source>
        <strain evidence="1">ANT050790</strain>
    </source>
</reference>
<evidence type="ECO:0000313" key="1">
    <source>
        <dbReference type="EMBL" id="KAK0511167.1"/>
    </source>
</evidence>
<accession>A0AA39V0P3</accession>
<evidence type="ECO:0000313" key="2">
    <source>
        <dbReference type="Proteomes" id="UP001166286"/>
    </source>
</evidence>
<sequence length="201" mass="22062">MSYPQIMFSKQLVNDVVAPSEYITMIQPIAKSVFLVTNDFSQQDLDDFAPLFNSGIQDKWVSNVYNPTGKFKVVEPATPLEVPMIGVSPGLLQTRPDILSKDAPSLAYIFLVQGKNAGERTKAVAKVTRHAAAAAMFHELINGYSIVFSGAILTCNVAKIFPPTPMNIKLKFFKVEDIAGLHSVALEKDNKRQGNSIGVWC</sequence>
<keyword evidence="2" id="KW-1185">Reference proteome</keyword>
<protein>
    <submittedName>
        <fullName evidence="1">Uncharacterized protein</fullName>
    </submittedName>
</protein>
<dbReference type="Proteomes" id="UP001166286">
    <property type="component" value="Unassembled WGS sequence"/>
</dbReference>
<comment type="caution">
    <text evidence="1">The sequence shown here is derived from an EMBL/GenBank/DDBJ whole genome shotgun (WGS) entry which is preliminary data.</text>
</comment>
<gene>
    <name evidence="1" type="ORF">JMJ35_006719</name>
</gene>
<proteinExistence type="predicted"/>
<dbReference type="AlphaFoldDB" id="A0AA39V0P3"/>
<name>A0AA39V0P3_9LECA</name>
<organism evidence="1 2">
    <name type="scientific">Cladonia borealis</name>
    <dbReference type="NCBI Taxonomy" id="184061"/>
    <lineage>
        <taxon>Eukaryota</taxon>
        <taxon>Fungi</taxon>
        <taxon>Dikarya</taxon>
        <taxon>Ascomycota</taxon>
        <taxon>Pezizomycotina</taxon>
        <taxon>Lecanoromycetes</taxon>
        <taxon>OSLEUM clade</taxon>
        <taxon>Lecanoromycetidae</taxon>
        <taxon>Lecanorales</taxon>
        <taxon>Lecanorineae</taxon>
        <taxon>Cladoniaceae</taxon>
        <taxon>Cladonia</taxon>
    </lineage>
</organism>